<keyword evidence="3" id="KW-0560">Oxidoreductase</keyword>
<evidence type="ECO:0000256" key="2">
    <source>
        <dbReference type="ARBA" id="ARBA00022723"/>
    </source>
</evidence>
<dbReference type="Gene3D" id="2.102.10.10">
    <property type="entry name" value="Rieske [2Fe-2S] iron-sulphur domain"/>
    <property type="match status" value="1"/>
</dbReference>
<proteinExistence type="predicted"/>
<dbReference type="PANTHER" id="PTHR40562">
    <property type="match status" value="1"/>
</dbReference>
<dbReference type="OrthoDB" id="516687at2"/>
<dbReference type="PROSITE" id="PS51300">
    <property type="entry name" value="NIRD"/>
    <property type="match status" value="1"/>
</dbReference>
<dbReference type="Proteomes" id="UP000253940">
    <property type="component" value="Chromosome"/>
</dbReference>
<dbReference type="GO" id="GO:0008942">
    <property type="term" value="F:nitrite reductase [NAD(P)H] activity"/>
    <property type="evidence" value="ECO:0007669"/>
    <property type="project" value="InterPro"/>
</dbReference>
<dbReference type="InterPro" id="IPR012748">
    <property type="entry name" value="Rieske-like_NirD"/>
</dbReference>
<evidence type="ECO:0000256" key="3">
    <source>
        <dbReference type="ARBA" id="ARBA00023002"/>
    </source>
</evidence>
<keyword evidence="2" id="KW-0479">Metal-binding</keyword>
<keyword evidence="9" id="KW-1185">Reference proteome</keyword>
<dbReference type="AlphaFoldDB" id="A0A345P6K9"/>
<evidence type="ECO:0000313" key="9">
    <source>
        <dbReference type="Proteomes" id="UP000253940"/>
    </source>
</evidence>
<accession>A0A345P6K9</accession>
<evidence type="ECO:0000256" key="1">
    <source>
        <dbReference type="ARBA" id="ARBA00022714"/>
    </source>
</evidence>
<dbReference type="GO" id="GO:0046872">
    <property type="term" value="F:metal ion binding"/>
    <property type="evidence" value="ECO:0007669"/>
    <property type="project" value="UniProtKB-KW"/>
</dbReference>
<dbReference type="Pfam" id="PF13806">
    <property type="entry name" value="Rieske_2"/>
    <property type="match status" value="1"/>
</dbReference>
<organism evidence="8 9">
    <name type="scientific">Aquirhabdus parva</name>
    <dbReference type="NCBI Taxonomy" id="2283318"/>
    <lineage>
        <taxon>Bacteria</taxon>
        <taxon>Pseudomonadati</taxon>
        <taxon>Pseudomonadota</taxon>
        <taxon>Gammaproteobacteria</taxon>
        <taxon>Moraxellales</taxon>
        <taxon>Moraxellaceae</taxon>
        <taxon>Aquirhabdus</taxon>
    </lineage>
</organism>
<evidence type="ECO:0000256" key="5">
    <source>
        <dbReference type="ARBA" id="ARBA00023014"/>
    </source>
</evidence>
<dbReference type="PROSITE" id="PS51296">
    <property type="entry name" value="RIESKE"/>
    <property type="match status" value="1"/>
</dbReference>
<dbReference type="EMBL" id="CP031222">
    <property type="protein sequence ID" value="AXI02918.1"/>
    <property type="molecule type" value="Genomic_DNA"/>
</dbReference>
<dbReference type="SUPFAM" id="SSF50022">
    <property type="entry name" value="ISP domain"/>
    <property type="match status" value="1"/>
</dbReference>
<keyword evidence="6" id="KW-0534">Nitrate assimilation</keyword>
<dbReference type="PANTHER" id="PTHR40562:SF1">
    <property type="entry name" value="NITRITE REDUCTASE (NADH) SMALL SUBUNIT"/>
    <property type="match status" value="1"/>
</dbReference>
<evidence type="ECO:0000259" key="7">
    <source>
        <dbReference type="PROSITE" id="PS51296"/>
    </source>
</evidence>
<reference evidence="8 9" key="1">
    <citation type="submission" date="2018-07" db="EMBL/GenBank/DDBJ databases">
        <title>Genome sequencing of Moraxellaceae gen. HYN0046.</title>
        <authorList>
            <person name="Kim M."/>
            <person name="Yi H."/>
        </authorList>
    </citation>
    <scope>NUCLEOTIDE SEQUENCE [LARGE SCALE GENOMIC DNA]</scope>
    <source>
        <strain evidence="8 9">HYN0046</strain>
    </source>
</reference>
<name>A0A345P6K9_9GAMM</name>
<dbReference type="KEGG" id="mbah:HYN46_08745"/>
<feature type="domain" description="Rieske" evidence="7">
    <location>
        <begin position="3"/>
        <end position="103"/>
    </location>
</feature>
<protein>
    <submittedName>
        <fullName evidence="8">Nitrite reductase (NAD(P)H) small subunit</fullName>
    </submittedName>
</protein>
<sequence length="106" mass="11579">MLEKICTLTDLTPLVGVPALVQGEQVAIFRLKDGNVYAVSNYDPFSQANVIARGITGNLKGYDVVASPIYKQHFDLKTGLCLEDETVSLKTYQVTVDGDNVLIAHH</sequence>
<dbReference type="CDD" id="cd03529">
    <property type="entry name" value="Rieske_NirD"/>
    <property type="match status" value="1"/>
</dbReference>
<keyword evidence="4" id="KW-0408">Iron</keyword>
<evidence type="ECO:0000256" key="4">
    <source>
        <dbReference type="ARBA" id="ARBA00023004"/>
    </source>
</evidence>
<dbReference type="InterPro" id="IPR017941">
    <property type="entry name" value="Rieske_2Fe-2S"/>
</dbReference>
<dbReference type="InterPro" id="IPR017881">
    <property type="entry name" value="NirD"/>
</dbReference>
<dbReference type="InterPro" id="IPR036922">
    <property type="entry name" value="Rieske_2Fe-2S_sf"/>
</dbReference>
<dbReference type="GO" id="GO:0051537">
    <property type="term" value="F:2 iron, 2 sulfur cluster binding"/>
    <property type="evidence" value="ECO:0007669"/>
    <property type="project" value="UniProtKB-KW"/>
</dbReference>
<dbReference type="NCBIfam" id="TIGR02378">
    <property type="entry name" value="nirD_assim_sml"/>
    <property type="match status" value="1"/>
</dbReference>
<dbReference type="GO" id="GO:0042128">
    <property type="term" value="P:nitrate assimilation"/>
    <property type="evidence" value="ECO:0007669"/>
    <property type="project" value="UniProtKB-KW"/>
</dbReference>
<dbReference type="RefSeq" id="WP_114899028.1">
    <property type="nucleotide sequence ID" value="NZ_CP031222.1"/>
</dbReference>
<evidence type="ECO:0000313" key="8">
    <source>
        <dbReference type="EMBL" id="AXI02918.1"/>
    </source>
</evidence>
<keyword evidence="5" id="KW-0411">Iron-sulfur</keyword>
<evidence type="ECO:0000256" key="6">
    <source>
        <dbReference type="ARBA" id="ARBA00023063"/>
    </source>
</evidence>
<keyword evidence="1" id="KW-0001">2Fe-2S</keyword>
<gene>
    <name evidence="8" type="primary">nirD</name>
    <name evidence="8" type="ORF">HYN46_08745</name>
</gene>